<protein>
    <recommendedName>
        <fullName evidence="1">3-keto-alpha-glucoside-1,2-lyase/3-keto-2-hydroxy-glucal hydratase domain-containing protein</fullName>
    </recommendedName>
</protein>
<dbReference type="OrthoDB" id="259356at2"/>
<name>A0A5B9QEH2_9BACT</name>
<gene>
    <name evidence="2" type="ORF">Pr1d_35910</name>
</gene>
<sequence>MNGNTKKLSRLAFLGTQVALIAGIFLRGASGCEVELSSSAGQSSQVVSPSSGKVTQLFNGQDLSGFDHWLQGVGEEDPNRAFSVVDGMIRISGEGIGYLATVDNFRDYHLSLEYRWGMNTDGSGSVRNSGILLHATGAHGNYKGRWMASIECQLAQGCEGDLIVMQGQDLAGNTIPVFIASDTTLASDGRTRWNRGGTKTDYSGRQFWWSRHQVDFEERLDNRGENDVANPVGEWTRVECLCIGDRITIKINGVTVNECYEVSPSSGKILLENEGSEVFFRNLELYSVSVPIKKTNTDNR</sequence>
<dbReference type="GO" id="GO:0016787">
    <property type="term" value="F:hydrolase activity"/>
    <property type="evidence" value="ECO:0007669"/>
    <property type="project" value="InterPro"/>
</dbReference>
<organism evidence="2 3">
    <name type="scientific">Bythopirellula goksoeyrii</name>
    <dbReference type="NCBI Taxonomy" id="1400387"/>
    <lineage>
        <taxon>Bacteria</taxon>
        <taxon>Pseudomonadati</taxon>
        <taxon>Planctomycetota</taxon>
        <taxon>Planctomycetia</taxon>
        <taxon>Pirellulales</taxon>
        <taxon>Lacipirellulaceae</taxon>
        <taxon>Bythopirellula</taxon>
    </lineage>
</organism>
<accession>A0A5B9QEH2</accession>
<dbReference type="Proteomes" id="UP000323917">
    <property type="component" value="Chromosome"/>
</dbReference>
<evidence type="ECO:0000259" key="1">
    <source>
        <dbReference type="Pfam" id="PF06439"/>
    </source>
</evidence>
<dbReference type="EMBL" id="CP042913">
    <property type="protein sequence ID" value="QEG36279.1"/>
    <property type="molecule type" value="Genomic_DNA"/>
</dbReference>
<evidence type="ECO:0000313" key="2">
    <source>
        <dbReference type="EMBL" id="QEG36279.1"/>
    </source>
</evidence>
<proteinExistence type="predicted"/>
<dbReference type="KEGG" id="bgok:Pr1d_35910"/>
<dbReference type="RefSeq" id="WP_148074645.1">
    <property type="nucleotide sequence ID" value="NZ_CP042913.1"/>
</dbReference>
<evidence type="ECO:0000313" key="3">
    <source>
        <dbReference type="Proteomes" id="UP000323917"/>
    </source>
</evidence>
<keyword evidence="3" id="KW-1185">Reference proteome</keyword>
<dbReference type="InterPro" id="IPR010496">
    <property type="entry name" value="AL/BT2_dom"/>
</dbReference>
<dbReference type="Pfam" id="PF06439">
    <property type="entry name" value="3keto-disac_hyd"/>
    <property type="match status" value="1"/>
</dbReference>
<feature type="domain" description="3-keto-alpha-glucoside-1,2-lyase/3-keto-2-hydroxy-glucal hydratase" evidence="1">
    <location>
        <begin position="55"/>
        <end position="285"/>
    </location>
</feature>
<dbReference type="Gene3D" id="2.60.120.560">
    <property type="entry name" value="Exo-inulinase, domain 1"/>
    <property type="match status" value="1"/>
</dbReference>
<dbReference type="AlphaFoldDB" id="A0A5B9QEH2"/>
<reference evidence="2 3" key="1">
    <citation type="submission" date="2019-08" db="EMBL/GenBank/DDBJ databases">
        <title>Deep-cultivation of Planctomycetes and their phenomic and genomic characterization uncovers novel biology.</title>
        <authorList>
            <person name="Wiegand S."/>
            <person name="Jogler M."/>
            <person name="Boedeker C."/>
            <person name="Pinto D."/>
            <person name="Vollmers J."/>
            <person name="Rivas-Marin E."/>
            <person name="Kohn T."/>
            <person name="Peeters S.H."/>
            <person name="Heuer A."/>
            <person name="Rast P."/>
            <person name="Oberbeckmann S."/>
            <person name="Bunk B."/>
            <person name="Jeske O."/>
            <person name="Meyerdierks A."/>
            <person name="Storesund J.E."/>
            <person name="Kallscheuer N."/>
            <person name="Luecker S."/>
            <person name="Lage O.M."/>
            <person name="Pohl T."/>
            <person name="Merkel B.J."/>
            <person name="Hornburger P."/>
            <person name="Mueller R.-W."/>
            <person name="Bruemmer F."/>
            <person name="Labrenz M."/>
            <person name="Spormann A.M."/>
            <person name="Op den Camp H."/>
            <person name="Overmann J."/>
            <person name="Amann R."/>
            <person name="Jetten M.S.M."/>
            <person name="Mascher T."/>
            <person name="Medema M.H."/>
            <person name="Devos D.P."/>
            <person name="Kaster A.-K."/>
            <person name="Ovreas L."/>
            <person name="Rohde M."/>
            <person name="Galperin M.Y."/>
            <person name="Jogler C."/>
        </authorList>
    </citation>
    <scope>NUCLEOTIDE SEQUENCE [LARGE SCALE GENOMIC DNA]</scope>
    <source>
        <strain evidence="2 3">Pr1d</strain>
    </source>
</reference>